<keyword evidence="2" id="KW-1185">Reference proteome</keyword>
<sequence length="493" mass="54931">MTHNAAANVKAIVLNEFLSYFQNNMDVVIKKRLFTEEFPCGYTLLFCKGLTDVQIMEETLLPFLTSIIEKGETLDCQSIGNRFTVNKLSLTDQELQLIERSLFSGNVLITKDHGSYVYSIDLSNTPKRSPEESNTEISIRGARDGFIEDLETNFALIRKRFKSSSLHSKSYTIGKRSQTSVSLLYVNDIIDQDLVKRVHHRLTQLDLDVLVSSSDLEEALSDHYFSIFPLLDNTGRPDYAVQSLVQGHFIIIVDGSPTVLIGPATLGITLKSPEDSNASFYMVTFERLLRFTGLFTTISLPGLWVALTTFHQDQLPYPLLATLTLSRTGLPLSLPLEMMIMVVLFELFKEAGARLPRAVGQTVAVLGGLIVGDAAIRAGLTSPTTLVVVAITMIASYTFVNQSLSGNLLFLRVYTLLMCGLFGLFGFFISMLSLFLLLGSLRSFDYPYLATLAAPNVSDFLKTFLKLPFPLMKQRDKSMFPQDSSRQGDNNDH</sequence>
<dbReference type="EMBL" id="CP126116">
    <property type="protein sequence ID" value="WHZ56008.1"/>
    <property type="molecule type" value="Genomic_DNA"/>
</dbReference>
<evidence type="ECO:0000313" key="2">
    <source>
        <dbReference type="Proteomes" id="UP001226091"/>
    </source>
</evidence>
<dbReference type="Proteomes" id="UP001226091">
    <property type="component" value="Chromosome"/>
</dbReference>
<accession>A0ACD4R6B4</accession>
<name>A0ACD4R6B4_9BACI</name>
<organism evidence="1 2">
    <name type="scientific">Metabacillus hrfriensis</name>
    <dbReference type="NCBI Taxonomy" id="3048891"/>
    <lineage>
        <taxon>Bacteria</taxon>
        <taxon>Bacillati</taxon>
        <taxon>Bacillota</taxon>
        <taxon>Bacilli</taxon>
        <taxon>Bacillales</taxon>
        <taxon>Bacillaceae</taxon>
        <taxon>Metabacillus</taxon>
    </lineage>
</organism>
<reference evidence="2" key="1">
    <citation type="journal article" date="2025" name="Aquaculture">
        <title>Assessment of the bioflocculant production and safety properties of Metabacillus hrfriensis sp. nov. based on phenotypic and whole-genome sequencing analysis.</title>
        <authorList>
            <person name="Zhang R."/>
            <person name="Zhao Z."/>
            <person name="Luo L."/>
            <person name="Wang S."/>
            <person name="Guo K."/>
            <person name="Xu W."/>
        </authorList>
    </citation>
    <scope>NUCLEOTIDE SEQUENCE [LARGE SCALE GENOMIC DNA]</scope>
    <source>
        <strain evidence="2">CT-WN-B3</strain>
    </source>
</reference>
<proteinExistence type="predicted"/>
<protein>
    <submittedName>
        <fullName evidence="1">Spore germination protein</fullName>
    </submittedName>
</protein>
<gene>
    <name evidence="1" type="ORF">QLQ22_14955</name>
</gene>
<evidence type="ECO:0000313" key="1">
    <source>
        <dbReference type="EMBL" id="WHZ56008.1"/>
    </source>
</evidence>